<keyword evidence="2" id="KW-0472">Membrane</keyword>
<dbReference type="PATRIC" id="fig|768706.3.peg.2278"/>
<feature type="transmembrane region" description="Helical" evidence="2">
    <location>
        <begin position="182"/>
        <end position="202"/>
    </location>
</feature>
<feature type="transmembrane region" description="Helical" evidence="2">
    <location>
        <begin position="125"/>
        <end position="145"/>
    </location>
</feature>
<name>G7WB82_DESOD</name>
<dbReference type="AlphaFoldDB" id="G7WB82"/>
<feature type="transmembrane region" description="Helical" evidence="2">
    <location>
        <begin position="269"/>
        <end position="287"/>
    </location>
</feature>
<gene>
    <name evidence="4" type="ordered locus">Desor_2266</name>
</gene>
<dbReference type="InterPro" id="IPR000620">
    <property type="entry name" value="EamA_dom"/>
</dbReference>
<dbReference type="GO" id="GO:0016020">
    <property type="term" value="C:membrane"/>
    <property type="evidence" value="ECO:0007669"/>
    <property type="project" value="InterPro"/>
</dbReference>
<evidence type="ECO:0000256" key="2">
    <source>
        <dbReference type="SAM" id="Phobius"/>
    </source>
</evidence>
<evidence type="ECO:0000313" key="4">
    <source>
        <dbReference type="EMBL" id="AET67863.1"/>
    </source>
</evidence>
<feature type="domain" description="EamA" evidence="3">
    <location>
        <begin position="9"/>
        <end position="142"/>
    </location>
</feature>
<feature type="transmembrane region" description="Helical" evidence="2">
    <location>
        <begin position="214"/>
        <end position="233"/>
    </location>
</feature>
<feature type="transmembrane region" description="Helical" evidence="2">
    <location>
        <begin position="37"/>
        <end position="59"/>
    </location>
</feature>
<dbReference type="SUPFAM" id="SSF103481">
    <property type="entry name" value="Multidrug resistance efflux transporter EmrE"/>
    <property type="match status" value="2"/>
</dbReference>
<feature type="domain" description="EamA" evidence="3">
    <location>
        <begin position="152"/>
        <end position="285"/>
    </location>
</feature>
<evidence type="ECO:0000259" key="3">
    <source>
        <dbReference type="Pfam" id="PF00892"/>
    </source>
</evidence>
<proteinExistence type="inferred from homology"/>
<dbReference type="PANTHER" id="PTHR22911:SF79">
    <property type="entry name" value="MOBA-LIKE NTP TRANSFERASE DOMAIN-CONTAINING PROTEIN"/>
    <property type="match status" value="1"/>
</dbReference>
<sequence>MYHTGTGPAVLLVLISTLGFSVYPIFGKIVFAGGASLATVLFVRFTIAAIVFWTITIWLEGFPRLSLKTWLILWGMGGIGYSMMAGLYISSVLYIPASLAALLLYAYPVIVTFLAVLTKQERFSVFKLAGVVLATLGLVLVLGLALQGISIIGVSLALGAAFVYSVYIIIGNKMLETVTPLVSTAIISTSAAVTYGTIGLPIGGATWHLSGHTWLGILGIILFSTIIAMLTFFQGIKQIGATSASIISTSEPVMTVIFAVILFNEHLTIIQGIGGTFVVIGGILAVISPSSKMPRQLNSPAG</sequence>
<feature type="transmembrane region" description="Helical" evidence="2">
    <location>
        <begin position="71"/>
        <end position="89"/>
    </location>
</feature>
<dbReference type="InterPro" id="IPR037185">
    <property type="entry name" value="EmrE-like"/>
</dbReference>
<dbReference type="HOGENOM" id="CLU_033863_9_3_9"/>
<dbReference type="KEGG" id="dor:Desor_2266"/>
<keyword evidence="2" id="KW-0812">Transmembrane</keyword>
<accession>G7WB82</accession>
<feature type="transmembrane region" description="Helical" evidence="2">
    <location>
        <begin position="151"/>
        <end position="170"/>
    </location>
</feature>
<dbReference type="Proteomes" id="UP000006346">
    <property type="component" value="Chromosome"/>
</dbReference>
<reference evidence="5" key="1">
    <citation type="submission" date="2011-11" db="EMBL/GenBank/DDBJ databases">
        <title>Complete sequence of Desulfosporosinus orientis DSM 765.</title>
        <authorList>
            <person name="Lucas S."/>
            <person name="Han J."/>
            <person name="Lapidus A."/>
            <person name="Cheng J.-F."/>
            <person name="Goodwin L."/>
            <person name="Pitluck S."/>
            <person name="Peters L."/>
            <person name="Ovchinnikova G."/>
            <person name="Teshima H."/>
            <person name="Detter J.C."/>
            <person name="Han C."/>
            <person name="Tapia R."/>
            <person name="Land M."/>
            <person name="Hauser L."/>
            <person name="Kyrpides N."/>
            <person name="Ivanova N."/>
            <person name="Pagani I."/>
            <person name="Pester M."/>
            <person name="Spring S."/>
            <person name="Ollivier B."/>
            <person name="Rattei T."/>
            <person name="Klenk H.-P."/>
            <person name="Wagner M."/>
            <person name="Loy A."/>
            <person name="Woyke T."/>
        </authorList>
    </citation>
    <scope>NUCLEOTIDE SEQUENCE [LARGE SCALE GENOMIC DNA]</scope>
    <source>
        <strain evidence="5">ATCC 19365 / DSM 765 / NCIMB 8382 / VKM B-1628</strain>
    </source>
</reference>
<feature type="transmembrane region" description="Helical" evidence="2">
    <location>
        <begin position="245"/>
        <end position="263"/>
    </location>
</feature>
<dbReference type="EMBL" id="CP003108">
    <property type="protein sequence ID" value="AET67863.1"/>
    <property type="molecule type" value="Genomic_DNA"/>
</dbReference>
<evidence type="ECO:0000313" key="5">
    <source>
        <dbReference type="Proteomes" id="UP000006346"/>
    </source>
</evidence>
<keyword evidence="2" id="KW-1133">Transmembrane helix</keyword>
<reference evidence="4 5" key="2">
    <citation type="journal article" date="2012" name="J. Bacteriol.">
        <title>Complete genome sequences of Desulfosporosinus orientis DSM765T, Desulfosporosinus youngiae DSM17734T, Desulfosporosinus meridiei DSM13257T, and Desulfosporosinus acidiphilus DSM22704T.</title>
        <authorList>
            <person name="Pester M."/>
            <person name="Brambilla E."/>
            <person name="Alazard D."/>
            <person name="Rattei T."/>
            <person name="Weinmaier T."/>
            <person name="Han J."/>
            <person name="Lucas S."/>
            <person name="Lapidus A."/>
            <person name="Cheng J.F."/>
            <person name="Goodwin L."/>
            <person name="Pitluck S."/>
            <person name="Peters L."/>
            <person name="Ovchinnikova G."/>
            <person name="Teshima H."/>
            <person name="Detter J.C."/>
            <person name="Han C.S."/>
            <person name="Tapia R."/>
            <person name="Land M.L."/>
            <person name="Hauser L."/>
            <person name="Kyrpides N.C."/>
            <person name="Ivanova N.N."/>
            <person name="Pagani I."/>
            <person name="Huntmann M."/>
            <person name="Wei C.L."/>
            <person name="Davenport K.W."/>
            <person name="Daligault H."/>
            <person name="Chain P.S."/>
            <person name="Chen A."/>
            <person name="Mavromatis K."/>
            <person name="Markowitz V."/>
            <person name="Szeto E."/>
            <person name="Mikhailova N."/>
            <person name="Pati A."/>
            <person name="Wagner M."/>
            <person name="Woyke T."/>
            <person name="Ollivier B."/>
            <person name="Klenk H.P."/>
            <person name="Spring S."/>
            <person name="Loy A."/>
        </authorList>
    </citation>
    <scope>NUCLEOTIDE SEQUENCE [LARGE SCALE GENOMIC DNA]</scope>
    <source>
        <strain evidence="5">ATCC 19365 / DSM 765 / NCIMB 8382 / VKM B-1628</strain>
    </source>
</reference>
<dbReference type="STRING" id="768706.Desor_2266"/>
<keyword evidence="5" id="KW-1185">Reference proteome</keyword>
<dbReference type="eggNOG" id="COG0697">
    <property type="taxonomic scope" value="Bacteria"/>
</dbReference>
<dbReference type="Pfam" id="PF00892">
    <property type="entry name" value="EamA"/>
    <property type="match status" value="2"/>
</dbReference>
<dbReference type="PANTHER" id="PTHR22911">
    <property type="entry name" value="ACYL-MALONYL CONDENSING ENZYME-RELATED"/>
    <property type="match status" value="1"/>
</dbReference>
<evidence type="ECO:0000256" key="1">
    <source>
        <dbReference type="ARBA" id="ARBA00007362"/>
    </source>
</evidence>
<protein>
    <submittedName>
        <fullName evidence="4">Putative permease, DMT superfamily</fullName>
    </submittedName>
</protein>
<comment type="similarity">
    <text evidence="1">Belongs to the EamA transporter family.</text>
</comment>
<organism evidence="4 5">
    <name type="scientific">Desulfosporosinus orientis (strain ATCC 19365 / DSM 765 / NCIMB 8382 / VKM B-1628 / Singapore I)</name>
    <name type="common">Desulfotomaculum orientis</name>
    <dbReference type="NCBI Taxonomy" id="768706"/>
    <lineage>
        <taxon>Bacteria</taxon>
        <taxon>Bacillati</taxon>
        <taxon>Bacillota</taxon>
        <taxon>Clostridia</taxon>
        <taxon>Eubacteriales</taxon>
        <taxon>Desulfitobacteriaceae</taxon>
        <taxon>Desulfosporosinus</taxon>
    </lineage>
</organism>
<dbReference type="OrthoDB" id="9808556at2"/>
<feature type="transmembrane region" description="Helical" evidence="2">
    <location>
        <begin position="95"/>
        <end position="118"/>
    </location>
</feature>